<feature type="compositionally biased region" description="Polar residues" evidence="1">
    <location>
        <begin position="285"/>
        <end position="298"/>
    </location>
</feature>
<comment type="caution">
    <text evidence="3">The sequence shown here is derived from an EMBL/GenBank/DDBJ whole genome shotgun (WGS) entry which is preliminary data.</text>
</comment>
<evidence type="ECO:0000256" key="1">
    <source>
        <dbReference type="SAM" id="MobiDB-lite"/>
    </source>
</evidence>
<sequence length="322" mass="33907">MLSLSTTLRASCVLPLLVPCIYATGNSEDDGDFGFWDIPKDQFQTNFNHPNATGAMSLPINGGAGGWSLSVQVAADVPIAAGGVYGGEYGTFFTGSRVLLNAPIGPAGPGGDRSDSSDDEDAASWQTCTIFWDLVVAEYPDELREDDGSCSSGLSNNCINAIERQMVHDSSPRSCCTCPQLDKIDACKDSKLWKFTACGASRYNKTRMASWPNGQLEVRRYGGPRHDQPRNLTAYNETGSIAWPVAVVRKGEPPAGNSGLGGETTAKLACVRADKAAEGDLNPGKPSSTADGKSSGSVSAPRDVGQLVLLSLAATLAMVFLE</sequence>
<reference evidence="3 4" key="1">
    <citation type="submission" date="2023-01" db="EMBL/GenBank/DDBJ databases">
        <title>Analysis of 21 Apiospora genomes using comparative genomics revels a genus with tremendous synthesis potential of carbohydrate active enzymes and secondary metabolites.</title>
        <authorList>
            <person name="Sorensen T."/>
        </authorList>
    </citation>
    <scope>NUCLEOTIDE SEQUENCE [LARGE SCALE GENOMIC DNA]</scope>
    <source>
        <strain evidence="3 4">CBS 20057</strain>
    </source>
</reference>
<feature type="region of interest" description="Disordered" evidence="1">
    <location>
        <begin position="277"/>
        <end position="300"/>
    </location>
</feature>
<dbReference type="Proteomes" id="UP001396898">
    <property type="component" value="Unassembled WGS sequence"/>
</dbReference>
<keyword evidence="4" id="KW-1185">Reference proteome</keyword>
<evidence type="ECO:0000313" key="3">
    <source>
        <dbReference type="EMBL" id="KAK7994647.1"/>
    </source>
</evidence>
<evidence type="ECO:0000313" key="4">
    <source>
        <dbReference type="Proteomes" id="UP001396898"/>
    </source>
</evidence>
<proteinExistence type="predicted"/>
<dbReference type="EMBL" id="JAQQWI010000024">
    <property type="protein sequence ID" value="KAK7994647.1"/>
    <property type="molecule type" value="Genomic_DNA"/>
</dbReference>
<evidence type="ECO:0000256" key="2">
    <source>
        <dbReference type="SAM" id="SignalP"/>
    </source>
</evidence>
<name>A0ABR1R2T3_9PEZI</name>
<gene>
    <name evidence="3" type="ORF">PG991_016235</name>
</gene>
<organism evidence="3 4">
    <name type="scientific">Apiospora marii</name>
    <dbReference type="NCBI Taxonomy" id="335849"/>
    <lineage>
        <taxon>Eukaryota</taxon>
        <taxon>Fungi</taxon>
        <taxon>Dikarya</taxon>
        <taxon>Ascomycota</taxon>
        <taxon>Pezizomycotina</taxon>
        <taxon>Sordariomycetes</taxon>
        <taxon>Xylariomycetidae</taxon>
        <taxon>Amphisphaeriales</taxon>
        <taxon>Apiosporaceae</taxon>
        <taxon>Apiospora</taxon>
    </lineage>
</organism>
<feature type="chain" id="PRO_5047285599" evidence="2">
    <location>
        <begin position="24"/>
        <end position="322"/>
    </location>
</feature>
<keyword evidence="2" id="KW-0732">Signal</keyword>
<protein>
    <submittedName>
        <fullName evidence="3">Uncharacterized protein</fullName>
    </submittedName>
</protein>
<feature type="signal peptide" evidence="2">
    <location>
        <begin position="1"/>
        <end position="23"/>
    </location>
</feature>
<accession>A0ABR1R2T3</accession>